<evidence type="ECO:0000259" key="1">
    <source>
        <dbReference type="Pfam" id="PF20998"/>
    </source>
</evidence>
<gene>
    <name evidence="2" type="primary">AlNc14C144G7341</name>
    <name evidence="3" type="synonym">AlNc14C192G8469</name>
    <name evidence="2" type="ORF">ALNC14_082590</name>
    <name evidence="3" type="ORF">ALNC14_095360</name>
</gene>
<dbReference type="GO" id="GO:0005730">
    <property type="term" value="C:nucleolus"/>
    <property type="evidence" value="ECO:0007669"/>
    <property type="project" value="TreeGrafter"/>
</dbReference>
<protein>
    <submittedName>
        <fullName evidence="2">Uncharacterized protein AlNc14C144G7341</fullName>
    </submittedName>
    <submittedName>
        <fullName evidence="3">Uncharacterized protein AlNc14C192G8469</fullName>
    </submittedName>
</protein>
<sequence length="705" mass="78924">MEFESKSLLWQVSRSNDQVIGTRIYNTKNNEKCILISSKNEIVELSLPEKKQLNHWVLRPAKQIKLGAIKNTNSKTYFAPIQLGEKPAITSWKETDTDASTWSTVEMESFTGVFDIFVHSILQEGCIAVMEDGSVHFVPQSPLQTTELYRNKGECSKSTTSWAGVADTHQKSGSGLSTFLFVLTINSDTLMYEMIVFLLSVPSKGAQKRPRISFLAKQKLHRKETGSNASEITVSSCAFHDEMITHSIVWSNGEWDLLQWHYDSLNMKLRNAGRRVMPHLAREGIKSVLGSSKKRKHEPDSASYQFVASSTGLGGYLLLANTSPLTTITSWNVRFGAKVACISADWSDTIAQNCNRKLGKLHRLLSPSIGELVIAEFDSGVGMLTIRTTQPTLASVLGSGAPKERNGQHSQHETNVSNIDRPSKLQTADLFAKDWKQCPYELLLKTGETCLKQPNQNTWCILQKIIESNRLTSGTMPSLMTTLMQKQQFCLLDEAIKNLVDINEICLVRLLQYFLKNRGNATLQAYILTQYRKLNSGTPSQHEISSLEKSDMLSEYFIANVMKRPVNDVFLHAAIQLLQVDEALALLAFCQRFLLLITSHSAVDGSNDAYVQCFMPFCPPSTVVLHWIGVLLDTHYTAVVLLGGQNVTKIEQDFKTLAKIVEIQANRIQEEERLKVILESVVAPGRNKCSTTRAIADYSIEQLDF</sequence>
<proteinExistence type="predicted"/>
<dbReference type="GO" id="GO:0003723">
    <property type="term" value="F:RNA binding"/>
    <property type="evidence" value="ECO:0007669"/>
    <property type="project" value="TreeGrafter"/>
</dbReference>
<reference evidence="2" key="2">
    <citation type="submission" date="2011-02" db="EMBL/GenBank/DDBJ databases">
        <authorList>
            <person name="MacLean D."/>
        </authorList>
    </citation>
    <scope>NUCLEOTIDE SEQUENCE</scope>
</reference>
<dbReference type="AlphaFoldDB" id="F0WLF3"/>
<dbReference type="EMBL" id="FR824237">
    <property type="protein sequence ID" value="CCA23392.1"/>
    <property type="molecule type" value="Genomic_DNA"/>
</dbReference>
<dbReference type="PANTHER" id="PTHR15633:SF2">
    <property type="entry name" value="NUCLEOLAR PROTEIN 11"/>
    <property type="match status" value="1"/>
</dbReference>
<accession>F0WLF3</accession>
<feature type="domain" description="Nucleolar protein 11 C-terminal" evidence="1">
    <location>
        <begin position="460"/>
        <end position="703"/>
    </location>
</feature>
<organism evidence="2">
    <name type="scientific">Albugo laibachii Nc14</name>
    <dbReference type="NCBI Taxonomy" id="890382"/>
    <lineage>
        <taxon>Eukaryota</taxon>
        <taxon>Sar</taxon>
        <taxon>Stramenopiles</taxon>
        <taxon>Oomycota</taxon>
        <taxon>Peronosporomycetes</taxon>
        <taxon>Albuginales</taxon>
        <taxon>Albuginaceae</taxon>
        <taxon>Albugo</taxon>
    </lineage>
</organism>
<name>F0WLF3_9STRA</name>
<reference evidence="2" key="1">
    <citation type="journal article" date="2011" name="PLoS Biol.">
        <title>Gene gain and loss during evolution of obligate parasitism in the white rust pathogen of Arabidopsis thaliana.</title>
        <authorList>
            <person name="Kemen E."/>
            <person name="Gardiner A."/>
            <person name="Schultz-Larsen T."/>
            <person name="Kemen A.C."/>
            <person name="Balmuth A.L."/>
            <person name="Robert-Seilaniantz A."/>
            <person name="Bailey K."/>
            <person name="Holub E."/>
            <person name="Studholme D.J."/>
            <person name="Maclean D."/>
            <person name="Jones J.D."/>
        </authorList>
    </citation>
    <scope>NUCLEOTIDE SEQUENCE</scope>
</reference>
<dbReference type="HOGENOM" id="CLU_369401_0_0_1"/>
<dbReference type="GO" id="GO:0030490">
    <property type="term" value="P:maturation of SSU-rRNA"/>
    <property type="evidence" value="ECO:0007669"/>
    <property type="project" value="InterPro"/>
</dbReference>
<dbReference type="EMBL" id="FR824189">
    <property type="protein sequence ID" value="CCA22116.1"/>
    <property type="molecule type" value="Genomic_DNA"/>
</dbReference>
<evidence type="ECO:0000313" key="3">
    <source>
        <dbReference type="EMBL" id="CCA23392.1"/>
    </source>
</evidence>
<dbReference type="Pfam" id="PF20998">
    <property type="entry name" value="Nol11_C"/>
    <property type="match status" value="1"/>
</dbReference>
<dbReference type="InterPro" id="IPR048897">
    <property type="entry name" value="Nol11_C"/>
</dbReference>
<dbReference type="PANTHER" id="PTHR15633">
    <property type="entry name" value="NUCLEOLAR PROTEIN 11"/>
    <property type="match status" value="1"/>
</dbReference>
<evidence type="ECO:0000313" key="2">
    <source>
        <dbReference type="EMBL" id="CCA22116.1"/>
    </source>
</evidence>
<dbReference type="InterPro" id="IPR042859">
    <property type="entry name" value="NOL11"/>
</dbReference>